<accession>A0A0E9VH07</accession>
<protein>
    <submittedName>
        <fullName evidence="1">Uncharacterized protein</fullName>
    </submittedName>
</protein>
<sequence>MYRHVDQFFSQ</sequence>
<dbReference type="EMBL" id="GBXM01031173">
    <property type="protein sequence ID" value="JAH77404.1"/>
    <property type="molecule type" value="Transcribed_RNA"/>
</dbReference>
<organism evidence="1">
    <name type="scientific">Anguilla anguilla</name>
    <name type="common">European freshwater eel</name>
    <name type="synonym">Muraena anguilla</name>
    <dbReference type="NCBI Taxonomy" id="7936"/>
    <lineage>
        <taxon>Eukaryota</taxon>
        <taxon>Metazoa</taxon>
        <taxon>Chordata</taxon>
        <taxon>Craniata</taxon>
        <taxon>Vertebrata</taxon>
        <taxon>Euteleostomi</taxon>
        <taxon>Actinopterygii</taxon>
        <taxon>Neopterygii</taxon>
        <taxon>Teleostei</taxon>
        <taxon>Anguilliformes</taxon>
        <taxon>Anguillidae</taxon>
        <taxon>Anguilla</taxon>
    </lineage>
</organism>
<evidence type="ECO:0000313" key="1">
    <source>
        <dbReference type="EMBL" id="JAH77404.1"/>
    </source>
</evidence>
<reference evidence="1" key="2">
    <citation type="journal article" date="2015" name="Fish Shellfish Immunol.">
        <title>Early steps in the European eel (Anguilla anguilla)-Vibrio vulnificus interaction in the gills: Role of the RtxA13 toxin.</title>
        <authorList>
            <person name="Callol A."/>
            <person name="Pajuelo D."/>
            <person name="Ebbesson L."/>
            <person name="Teles M."/>
            <person name="MacKenzie S."/>
            <person name="Amaro C."/>
        </authorList>
    </citation>
    <scope>NUCLEOTIDE SEQUENCE</scope>
</reference>
<reference evidence="1" key="1">
    <citation type="submission" date="2014-11" db="EMBL/GenBank/DDBJ databases">
        <authorList>
            <person name="Amaro Gonzalez C."/>
        </authorList>
    </citation>
    <scope>NUCLEOTIDE SEQUENCE</scope>
</reference>
<name>A0A0E9VH07_ANGAN</name>
<proteinExistence type="predicted"/>